<evidence type="ECO:0000313" key="1">
    <source>
        <dbReference type="EMBL" id="CAG8822908.1"/>
    </source>
</evidence>
<dbReference type="Gene3D" id="3.40.140.20">
    <property type="match status" value="1"/>
</dbReference>
<dbReference type="Proteomes" id="UP000789901">
    <property type="component" value="Unassembled WGS sequence"/>
</dbReference>
<accession>A0ABN7WBF2</accession>
<keyword evidence="2" id="KW-1185">Reference proteome</keyword>
<dbReference type="SUPFAM" id="SSF53927">
    <property type="entry name" value="Cytidine deaminase-like"/>
    <property type="match status" value="1"/>
</dbReference>
<protein>
    <submittedName>
        <fullName evidence="1">27587_t:CDS:1</fullName>
    </submittedName>
</protein>
<evidence type="ECO:0000313" key="2">
    <source>
        <dbReference type="Proteomes" id="UP000789901"/>
    </source>
</evidence>
<dbReference type="EMBL" id="CAJVQB010035699">
    <property type="protein sequence ID" value="CAG8822908.1"/>
    <property type="molecule type" value="Genomic_DNA"/>
</dbReference>
<sequence length="70" mass="7736">MQFQNCTTIELRAAAIVSDGVIAPDYDVQVLEILSKKKNGKYTVIQIDPNYEPSEIETCQSLLTISSTEA</sequence>
<gene>
    <name evidence="1" type="ORF">GMARGA_LOCUS28205</name>
</gene>
<proteinExistence type="predicted"/>
<name>A0ABN7WBF2_GIGMA</name>
<feature type="non-terminal residue" evidence="1">
    <location>
        <position position="70"/>
    </location>
</feature>
<dbReference type="InterPro" id="IPR024051">
    <property type="entry name" value="AICAR_Tfase_dup_dom_sf"/>
</dbReference>
<comment type="caution">
    <text evidence="1">The sequence shown here is derived from an EMBL/GenBank/DDBJ whole genome shotgun (WGS) entry which is preliminary data.</text>
</comment>
<dbReference type="InterPro" id="IPR016193">
    <property type="entry name" value="Cytidine_deaminase-like"/>
</dbReference>
<reference evidence="1 2" key="1">
    <citation type="submission" date="2021-06" db="EMBL/GenBank/DDBJ databases">
        <authorList>
            <person name="Kallberg Y."/>
            <person name="Tangrot J."/>
            <person name="Rosling A."/>
        </authorList>
    </citation>
    <scope>NUCLEOTIDE SEQUENCE [LARGE SCALE GENOMIC DNA]</scope>
    <source>
        <strain evidence="1 2">120-4 pot B 10/14</strain>
    </source>
</reference>
<organism evidence="1 2">
    <name type="scientific">Gigaspora margarita</name>
    <dbReference type="NCBI Taxonomy" id="4874"/>
    <lineage>
        <taxon>Eukaryota</taxon>
        <taxon>Fungi</taxon>
        <taxon>Fungi incertae sedis</taxon>
        <taxon>Mucoromycota</taxon>
        <taxon>Glomeromycotina</taxon>
        <taxon>Glomeromycetes</taxon>
        <taxon>Diversisporales</taxon>
        <taxon>Gigasporaceae</taxon>
        <taxon>Gigaspora</taxon>
    </lineage>
</organism>